<keyword evidence="4" id="KW-1185">Reference proteome</keyword>
<protein>
    <submittedName>
        <fullName evidence="3">Transposon Ty3-G Gag-Pol polyprotein</fullName>
    </submittedName>
</protein>
<feature type="domain" description="Reverse transcriptase" evidence="2">
    <location>
        <begin position="442"/>
        <end position="506"/>
    </location>
</feature>
<proteinExistence type="predicted"/>
<feature type="region of interest" description="Disordered" evidence="1">
    <location>
        <begin position="37"/>
        <end position="61"/>
    </location>
</feature>
<evidence type="ECO:0000313" key="4">
    <source>
        <dbReference type="Proteomes" id="UP000289340"/>
    </source>
</evidence>
<evidence type="ECO:0000313" key="3">
    <source>
        <dbReference type="EMBL" id="RZB91547.1"/>
    </source>
</evidence>
<dbReference type="InterPro" id="IPR032567">
    <property type="entry name" value="RTL1-rel"/>
</dbReference>
<evidence type="ECO:0000259" key="2">
    <source>
        <dbReference type="Pfam" id="PF00078"/>
    </source>
</evidence>
<dbReference type="CDD" id="cd00303">
    <property type="entry name" value="retropepsin_like"/>
    <property type="match status" value="1"/>
</dbReference>
<dbReference type="PANTHER" id="PTHR15503">
    <property type="entry name" value="LDOC1 RELATED"/>
    <property type="match status" value="1"/>
</dbReference>
<dbReference type="CDD" id="cd01647">
    <property type="entry name" value="RT_LTR"/>
    <property type="match status" value="1"/>
</dbReference>
<dbReference type="Pfam" id="PF00078">
    <property type="entry name" value="RVT_1"/>
    <property type="match status" value="1"/>
</dbReference>
<reference evidence="3 4" key="1">
    <citation type="submission" date="2018-09" db="EMBL/GenBank/DDBJ databases">
        <title>A high-quality reference genome of wild soybean provides a powerful tool to mine soybean genomes.</title>
        <authorList>
            <person name="Xie M."/>
            <person name="Chung C.Y.L."/>
            <person name="Li M.-W."/>
            <person name="Wong F.-L."/>
            <person name="Chan T.-F."/>
            <person name="Lam H.-M."/>
        </authorList>
    </citation>
    <scope>NUCLEOTIDE SEQUENCE [LARGE SCALE GENOMIC DNA]</scope>
    <source>
        <strain evidence="4">cv. W05</strain>
        <tissue evidence="3">Hypocotyl of etiolated seedlings</tissue>
    </source>
</reference>
<accession>A0A445IZK9</accession>
<dbReference type="SUPFAM" id="SSF56672">
    <property type="entry name" value="DNA/RNA polymerases"/>
    <property type="match status" value="1"/>
</dbReference>
<comment type="caution">
    <text evidence="3">The sequence shown here is derived from an EMBL/GenBank/DDBJ whole genome shotgun (WGS) entry which is preliminary data.</text>
</comment>
<organism evidence="3 4">
    <name type="scientific">Glycine soja</name>
    <name type="common">Wild soybean</name>
    <dbReference type="NCBI Taxonomy" id="3848"/>
    <lineage>
        <taxon>Eukaryota</taxon>
        <taxon>Viridiplantae</taxon>
        <taxon>Streptophyta</taxon>
        <taxon>Embryophyta</taxon>
        <taxon>Tracheophyta</taxon>
        <taxon>Spermatophyta</taxon>
        <taxon>Magnoliopsida</taxon>
        <taxon>eudicotyledons</taxon>
        <taxon>Gunneridae</taxon>
        <taxon>Pentapetalae</taxon>
        <taxon>rosids</taxon>
        <taxon>fabids</taxon>
        <taxon>Fabales</taxon>
        <taxon>Fabaceae</taxon>
        <taxon>Papilionoideae</taxon>
        <taxon>50 kb inversion clade</taxon>
        <taxon>NPAAA clade</taxon>
        <taxon>indigoferoid/millettioid clade</taxon>
        <taxon>Phaseoleae</taxon>
        <taxon>Glycine</taxon>
        <taxon>Glycine subgen. Soja</taxon>
    </lineage>
</organism>
<dbReference type="InterPro" id="IPR000477">
    <property type="entry name" value="RT_dom"/>
</dbReference>
<dbReference type="InterPro" id="IPR043128">
    <property type="entry name" value="Rev_trsase/Diguanyl_cyclase"/>
</dbReference>
<gene>
    <name evidence="3" type="ORF">D0Y65_023802</name>
</gene>
<dbReference type="AlphaFoldDB" id="A0A445IZK9"/>
<dbReference type="PANTHER" id="PTHR15503:SF22">
    <property type="entry name" value="TRANSPOSON TY3-I GAG POLYPROTEIN"/>
    <property type="match status" value="1"/>
</dbReference>
<name>A0A445IZK9_GLYSO</name>
<dbReference type="EMBL" id="QZWG01000009">
    <property type="protein sequence ID" value="RZB91547.1"/>
    <property type="molecule type" value="Genomic_DNA"/>
</dbReference>
<dbReference type="InterPro" id="IPR043502">
    <property type="entry name" value="DNA/RNA_pol_sf"/>
</dbReference>
<dbReference type="Gene3D" id="3.30.70.270">
    <property type="match status" value="1"/>
</dbReference>
<dbReference type="Proteomes" id="UP000289340">
    <property type="component" value="Chromosome 9"/>
</dbReference>
<dbReference type="Gene3D" id="3.10.10.10">
    <property type="entry name" value="HIV Type 1 Reverse Transcriptase, subunit A, domain 1"/>
    <property type="match status" value="1"/>
</dbReference>
<evidence type="ECO:0000256" key="1">
    <source>
        <dbReference type="SAM" id="MobiDB-lite"/>
    </source>
</evidence>
<sequence length="540" mass="61070">MTLDLLFVMDRPVACNIPDQGVEPQYGMLHVDGWATGQEGEAPLPRRSTKHGHEKEHKGHSSSTLVKDIYLGFPHFDGHTPVLEWIFKAEKFFNYHHTPDSDRVEIAAIHFEKDVIPWFQMPQRMESVNSWSDLTLALESQFRPSPFDCPMSELFKLQQTASLPPLLPTPNTPPLRNNFVKKISPAEMQLRREKGLCYFCDDKFTFNHKCPNRQMLMLQLEDDEGEAQKSFDVRSEDNNSTAETVIDNPQHLSLNGLKGGLGVGTIRFVAHINTLPTRVLVDGGSSDNFLQPRVAKFLKLPIEPAPLFKVMGDDDGTPTQAQLHNIRRMISTDSIAEVFSMQLIEPSNFQFPLSELLVDLEPELALLLHTYEFVFENPTSLPPPRSHDHAIPLLEGSKPVKVKPYLYLLSQKDEIEKLVQGMLEEGIIQPSMSPFSSPIILVKKKDGSWRVCTDYRALNAITVKDTFPIPTIDELIDELFGAKFFSKLDLRSGYHQILLKHEDSSTWNDHLSHSEFVVAPLELAGLGSSSSMESFEKKKS</sequence>